<evidence type="ECO:0008006" key="3">
    <source>
        <dbReference type="Google" id="ProtNLM"/>
    </source>
</evidence>
<protein>
    <recommendedName>
        <fullName evidence="3">Transposase</fullName>
    </recommendedName>
</protein>
<dbReference type="EMBL" id="SLYB01000059">
    <property type="protein sequence ID" value="TCP88040.1"/>
    <property type="molecule type" value="Genomic_DNA"/>
</dbReference>
<comment type="caution">
    <text evidence="1">The sequence shown here is derived from an EMBL/GenBank/DDBJ whole genome shotgun (WGS) entry which is preliminary data.</text>
</comment>
<organism evidence="1 2">
    <name type="scientific">Cricetibacter osteomyelitidis</name>
    <dbReference type="NCBI Taxonomy" id="1521931"/>
    <lineage>
        <taxon>Bacteria</taxon>
        <taxon>Pseudomonadati</taxon>
        <taxon>Pseudomonadota</taxon>
        <taxon>Gammaproteobacteria</taxon>
        <taxon>Pasteurellales</taxon>
        <taxon>Pasteurellaceae</taxon>
        <taxon>Cricetibacter</taxon>
    </lineage>
</organism>
<name>A0A4R2SGH4_9PAST</name>
<accession>A0A4R2SGH4</accession>
<reference evidence="1 2" key="1">
    <citation type="submission" date="2019-03" db="EMBL/GenBank/DDBJ databases">
        <title>Genomic Encyclopedia of Type Strains, Phase IV (KMG-IV): sequencing the most valuable type-strain genomes for metagenomic binning, comparative biology and taxonomic classification.</title>
        <authorList>
            <person name="Goeker M."/>
        </authorList>
    </citation>
    <scope>NUCLEOTIDE SEQUENCE [LARGE SCALE GENOMIC DNA]</scope>
    <source>
        <strain evidence="1 2">DSM 28404</strain>
    </source>
</reference>
<proteinExistence type="predicted"/>
<keyword evidence="2" id="KW-1185">Reference proteome</keyword>
<evidence type="ECO:0000313" key="2">
    <source>
        <dbReference type="Proteomes" id="UP000295763"/>
    </source>
</evidence>
<feature type="non-terminal residue" evidence="1">
    <location>
        <position position="1"/>
    </location>
</feature>
<dbReference type="Proteomes" id="UP000295763">
    <property type="component" value="Unassembled WGS sequence"/>
</dbReference>
<dbReference type="AlphaFoldDB" id="A0A4R2SGH4"/>
<gene>
    <name evidence="1" type="ORF">EDC44_1592</name>
</gene>
<sequence length="75" mass="8434">PAYGQVRVSNELRKQSIFVSAGGVRSIWLRHGLANFKQRLNVLEKEVIEKGIILSESQVQALERKKEDDIASGEI</sequence>
<evidence type="ECO:0000313" key="1">
    <source>
        <dbReference type="EMBL" id="TCP88040.1"/>
    </source>
</evidence>